<feature type="non-terminal residue" evidence="1">
    <location>
        <position position="1"/>
    </location>
</feature>
<sequence>YATWIGLRGTKLQRFVNQGYAIFYWGSSTIIGLVSCSGQPTWWYKTHKFWRGYPHYRMKSLLKTYKPNAGPPCPAYLPT</sequence>
<dbReference type="EMBL" id="CALTRL010000975">
    <property type="protein sequence ID" value="CAH7670347.1"/>
    <property type="molecule type" value="Genomic_DNA"/>
</dbReference>
<comment type="caution">
    <text evidence="1">The sequence shown here is derived from an EMBL/GenBank/DDBJ whole genome shotgun (WGS) entry which is preliminary data.</text>
</comment>
<protein>
    <submittedName>
        <fullName evidence="1">Uncharacterized protein</fullName>
    </submittedName>
</protein>
<gene>
    <name evidence="1" type="ORF">PPACK8108_LOCUS5039</name>
</gene>
<keyword evidence="2" id="KW-1185">Reference proteome</keyword>
<accession>A0AAV0ARQ1</accession>
<dbReference type="Proteomes" id="UP001153365">
    <property type="component" value="Unassembled WGS sequence"/>
</dbReference>
<proteinExistence type="predicted"/>
<organism evidence="1 2">
    <name type="scientific">Phakopsora pachyrhizi</name>
    <name type="common">Asian soybean rust disease fungus</name>
    <dbReference type="NCBI Taxonomy" id="170000"/>
    <lineage>
        <taxon>Eukaryota</taxon>
        <taxon>Fungi</taxon>
        <taxon>Dikarya</taxon>
        <taxon>Basidiomycota</taxon>
        <taxon>Pucciniomycotina</taxon>
        <taxon>Pucciniomycetes</taxon>
        <taxon>Pucciniales</taxon>
        <taxon>Phakopsoraceae</taxon>
        <taxon>Phakopsora</taxon>
    </lineage>
</organism>
<evidence type="ECO:0000313" key="2">
    <source>
        <dbReference type="Proteomes" id="UP001153365"/>
    </source>
</evidence>
<evidence type="ECO:0000313" key="1">
    <source>
        <dbReference type="EMBL" id="CAH7670347.1"/>
    </source>
</evidence>
<dbReference type="AlphaFoldDB" id="A0AAV0ARQ1"/>
<name>A0AAV0ARQ1_PHAPC</name>
<reference evidence="1" key="1">
    <citation type="submission" date="2022-06" db="EMBL/GenBank/DDBJ databases">
        <authorList>
            <consortium name="SYNGENTA / RWTH Aachen University"/>
        </authorList>
    </citation>
    <scope>NUCLEOTIDE SEQUENCE</scope>
</reference>